<keyword evidence="6" id="KW-0175">Coiled coil</keyword>
<dbReference type="Pfam" id="PF05700">
    <property type="entry name" value="BCAS2"/>
    <property type="match status" value="1"/>
</dbReference>
<dbReference type="InterPro" id="IPR008409">
    <property type="entry name" value="SPF27"/>
</dbReference>
<protein>
    <submittedName>
        <fullName evidence="7">Uncharacterized protein</fullName>
    </submittedName>
</protein>
<sequence>MQSYEGEYSHPYIDRELDTIPGMKEYVQKLIDEEKSKMPPPILPELPEKVEFHTELHLPELQPQSKYEDLLQQQGLLEVLIMRRKEFWGGEDKRINTYISLTNKQKISIQNDINEINRDRMRMQTEAEIRIKRLKQQISEMKANIESGKMEIAKLNQSE</sequence>
<keyword evidence="8" id="KW-1185">Reference proteome</keyword>
<proteinExistence type="predicted"/>
<organism evidence="7 8">
    <name type="scientific">Tritrichomonas foetus</name>
    <dbReference type="NCBI Taxonomy" id="1144522"/>
    <lineage>
        <taxon>Eukaryota</taxon>
        <taxon>Metamonada</taxon>
        <taxon>Parabasalia</taxon>
        <taxon>Tritrichomonadida</taxon>
        <taxon>Tritrichomonadidae</taxon>
        <taxon>Tritrichomonas</taxon>
    </lineage>
</organism>
<dbReference type="GO" id="GO:0005681">
    <property type="term" value="C:spliceosomal complex"/>
    <property type="evidence" value="ECO:0007669"/>
    <property type="project" value="UniProtKB-KW"/>
</dbReference>
<dbReference type="EMBL" id="MLAK01000849">
    <property type="protein sequence ID" value="OHT02902.1"/>
    <property type="molecule type" value="Genomic_DNA"/>
</dbReference>
<dbReference type="OrthoDB" id="205794at2759"/>
<evidence type="ECO:0000256" key="2">
    <source>
        <dbReference type="ARBA" id="ARBA00022664"/>
    </source>
</evidence>
<dbReference type="AlphaFoldDB" id="A0A1J4JZI0"/>
<keyword evidence="3" id="KW-0747">Spliceosome</keyword>
<dbReference type="VEuPathDB" id="TrichDB:TRFO_06962"/>
<dbReference type="RefSeq" id="XP_068356038.1">
    <property type="nucleotide sequence ID" value="XM_068493413.1"/>
</dbReference>
<dbReference type="GeneID" id="94828117"/>
<evidence type="ECO:0000313" key="8">
    <source>
        <dbReference type="Proteomes" id="UP000179807"/>
    </source>
</evidence>
<evidence type="ECO:0000313" key="7">
    <source>
        <dbReference type="EMBL" id="OHT02902.1"/>
    </source>
</evidence>
<evidence type="ECO:0000256" key="6">
    <source>
        <dbReference type="SAM" id="Coils"/>
    </source>
</evidence>
<dbReference type="GO" id="GO:0008380">
    <property type="term" value="P:RNA splicing"/>
    <property type="evidence" value="ECO:0007669"/>
    <property type="project" value="UniProtKB-KW"/>
</dbReference>
<name>A0A1J4JZI0_9EUKA</name>
<reference evidence="7" key="1">
    <citation type="submission" date="2016-10" db="EMBL/GenBank/DDBJ databases">
        <authorList>
            <person name="Benchimol M."/>
            <person name="Almeida L.G."/>
            <person name="Vasconcelos A.T."/>
            <person name="Perreira-Neves A."/>
            <person name="Rosa I.A."/>
            <person name="Tasca T."/>
            <person name="Bogo M.R."/>
            <person name="de Souza W."/>
        </authorList>
    </citation>
    <scope>NUCLEOTIDE SEQUENCE [LARGE SCALE GENOMIC DNA]</scope>
    <source>
        <strain evidence="7">K</strain>
    </source>
</reference>
<gene>
    <name evidence="7" type="ORF">TRFO_06962</name>
</gene>
<comment type="caution">
    <text evidence="7">The sequence shown here is derived from an EMBL/GenBank/DDBJ whole genome shotgun (WGS) entry which is preliminary data.</text>
</comment>
<feature type="coiled-coil region" evidence="6">
    <location>
        <begin position="124"/>
        <end position="158"/>
    </location>
</feature>
<keyword evidence="2" id="KW-0507">mRNA processing</keyword>
<dbReference type="GO" id="GO:0006397">
    <property type="term" value="P:mRNA processing"/>
    <property type="evidence" value="ECO:0007669"/>
    <property type="project" value="UniProtKB-KW"/>
</dbReference>
<accession>A0A1J4JZI0</accession>
<keyword evidence="4" id="KW-0508">mRNA splicing</keyword>
<comment type="subcellular location">
    <subcellularLocation>
        <location evidence="1">Nucleus</location>
    </subcellularLocation>
</comment>
<dbReference type="Proteomes" id="UP000179807">
    <property type="component" value="Unassembled WGS sequence"/>
</dbReference>
<evidence type="ECO:0000256" key="4">
    <source>
        <dbReference type="ARBA" id="ARBA00023187"/>
    </source>
</evidence>
<evidence type="ECO:0000256" key="3">
    <source>
        <dbReference type="ARBA" id="ARBA00022728"/>
    </source>
</evidence>
<keyword evidence="5" id="KW-0539">Nucleus</keyword>
<evidence type="ECO:0000256" key="5">
    <source>
        <dbReference type="ARBA" id="ARBA00023242"/>
    </source>
</evidence>
<evidence type="ECO:0000256" key="1">
    <source>
        <dbReference type="ARBA" id="ARBA00004123"/>
    </source>
</evidence>